<evidence type="ECO:0000259" key="3">
    <source>
        <dbReference type="SMART" id="SM00822"/>
    </source>
</evidence>
<keyword evidence="2" id="KW-0560">Oxidoreductase</keyword>
<dbReference type="FunFam" id="3.40.50.720:FF:000084">
    <property type="entry name" value="Short-chain dehydrogenase reductase"/>
    <property type="match status" value="1"/>
</dbReference>
<dbReference type="AlphaFoldDB" id="A0A1G7HRJ8"/>
<organism evidence="4 5">
    <name type="scientific">Limimaricola pyoseonensis</name>
    <dbReference type="NCBI Taxonomy" id="521013"/>
    <lineage>
        <taxon>Bacteria</taxon>
        <taxon>Pseudomonadati</taxon>
        <taxon>Pseudomonadota</taxon>
        <taxon>Alphaproteobacteria</taxon>
        <taxon>Rhodobacterales</taxon>
        <taxon>Paracoccaceae</taxon>
        <taxon>Limimaricola</taxon>
    </lineage>
</organism>
<dbReference type="RefSeq" id="WP_090113727.1">
    <property type="nucleotide sequence ID" value="NZ_FNAT01000006.1"/>
</dbReference>
<evidence type="ECO:0000313" key="5">
    <source>
        <dbReference type="Proteomes" id="UP000198922"/>
    </source>
</evidence>
<accession>A0A1G7HRJ8</accession>
<dbReference type="PRINTS" id="PR00080">
    <property type="entry name" value="SDRFAMILY"/>
</dbReference>
<dbReference type="PRINTS" id="PR00081">
    <property type="entry name" value="GDHRDH"/>
</dbReference>
<dbReference type="PROSITE" id="PS51257">
    <property type="entry name" value="PROKAR_LIPOPROTEIN"/>
    <property type="match status" value="1"/>
</dbReference>
<dbReference type="EMBL" id="FNAT01000006">
    <property type="protein sequence ID" value="SDF03091.1"/>
    <property type="molecule type" value="Genomic_DNA"/>
</dbReference>
<dbReference type="Proteomes" id="UP000198922">
    <property type="component" value="Unassembled WGS sequence"/>
</dbReference>
<dbReference type="NCBIfam" id="NF005559">
    <property type="entry name" value="PRK07231.1"/>
    <property type="match status" value="1"/>
</dbReference>
<sequence length="252" mass="26381">MEFEGKTAVITGGAMGIGLSCAERFVAGGGNVVLADISREEGDKAVAALGARALFVETDVENLAAVEAAAAAAIDRFGRIDILVNNAARALPGVVDEIDEARWMTVINTNLSGAWRGMKACVPHMRRQGSGAVVNMSSVQGLLGFKGWSAYSAAKGAIDALTRQSAVDLAPHGIRVNAVSPGTIMTPMNARIFAEMDDPSELIDSWNRAHPIGRFGQPEEVAETVAFLASDRASFITGEIVRVDGGLAVRAE</sequence>
<dbReference type="InterPro" id="IPR036291">
    <property type="entry name" value="NAD(P)-bd_dom_sf"/>
</dbReference>
<evidence type="ECO:0000256" key="2">
    <source>
        <dbReference type="ARBA" id="ARBA00023002"/>
    </source>
</evidence>
<dbReference type="STRING" id="521013.SAMN04488567_3269"/>
<evidence type="ECO:0000256" key="1">
    <source>
        <dbReference type="ARBA" id="ARBA00006484"/>
    </source>
</evidence>
<reference evidence="5" key="1">
    <citation type="submission" date="2016-10" db="EMBL/GenBank/DDBJ databases">
        <authorList>
            <person name="Varghese N."/>
            <person name="Submissions S."/>
        </authorList>
    </citation>
    <scope>NUCLEOTIDE SEQUENCE [LARGE SCALE GENOMIC DNA]</scope>
    <source>
        <strain evidence="5">DSM 21424</strain>
    </source>
</reference>
<feature type="domain" description="Ketoreductase" evidence="3">
    <location>
        <begin position="6"/>
        <end position="182"/>
    </location>
</feature>
<evidence type="ECO:0000313" key="4">
    <source>
        <dbReference type="EMBL" id="SDF03091.1"/>
    </source>
</evidence>
<comment type="similarity">
    <text evidence="1">Belongs to the short-chain dehydrogenases/reductases (SDR) family.</text>
</comment>
<dbReference type="SMART" id="SM00822">
    <property type="entry name" value="PKS_KR"/>
    <property type="match status" value="1"/>
</dbReference>
<keyword evidence="5" id="KW-1185">Reference proteome</keyword>
<dbReference type="PANTHER" id="PTHR24321">
    <property type="entry name" value="DEHYDROGENASES, SHORT CHAIN"/>
    <property type="match status" value="1"/>
</dbReference>
<dbReference type="InterPro" id="IPR057326">
    <property type="entry name" value="KR_dom"/>
</dbReference>
<dbReference type="InterPro" id="IPR002347">
    <property type="entry name" value="SDR_fam"/>
</dbReference>
<name>A0A1G7HRJ8_9RHOB</name>
<dbReference type="SUPFAM" id="SSF51735">
    <property type="entry name" value="NAD(P)-binding Rossmann-fold domains"/>
    <property type="match status" value="1"/>
</dbReference>
<protein>
    <submittedName>
        <fullName evidence="4">NAD(P)-dependent dehydrogenase, short-chain alcohol dehydrogenase family</fullName>
    </submittedName>
</protein>
<dbReference type="Gene3D" id="3.40.50.720">
    <property type="entry name" value="NAD(P)-binding Rossmann-like Domain"/>
    <property type="match status" value="1"/>
</dbReference>
<dbReference type="CDD" id="cd05233">
    <property type="entry name" value="SDR_c"/>
    <property type="match status" value="1"/>
</dbReference>
<dbReference type="Pfam" id="PF13561">
    <property type="entry name" value="adh_short_C2"/>
    <property type="match status" value="1"/>
</dbReference>
<gene>
    <name evidence="4" type="ORF">SAMN04488567_3269</name>
</gene>
<dbReference type="GO" id="GO:0016491">
    <property type="term" value="F:oxidoreductase activity"/>
    <property type="evidence" value="ECO:0007669"/>
    <property type="project" value="UniProtKB-KW"/>
</dbReference>
<dbReference type="OrthoDB" id="9812986at2"/>
<proteinExistence type="inferred from homology"/>
<dbReference type="PANTHER" id="PTHR24321:SF11">
    <property type="entry name" value="BLR0893 PROTEIN"/>
    <property type="match status" value="1"/>
</dbReference>